<proteinExistence type="predicted"/>
<accession>A0A543KM69</accession>
<dbReference type="Pfam" id="PF08002">
    <property type="entry name" value="DUF1697"/>
    <property type="match status" value="1"/>
</dbReference>
<dbReference type="RefSeq" id="WP_170233528.1">
    <property type="nucleotide sequence ID" value="NZ_VFPU01000001.1"/>
</dbReference>
<comment type="caution">
    <text evidence="1">The sequence shown here is derived from an EMBL/GenBank/DDBJ whole genome shotgun (WGS) entry which is preliminary data.</text>
</comment>
<dbReference type="AlphaFoldDB" id="A0A543KM69"/>
<gene>
    <name evidence="1" type="ORF">FB476_1043</name>
</gene>
<dbReference type="InterPro" id="IPR012545">
    <property type="entry name" value="DUF1697"/>
</dbReference>
<keyword evidence="2" id="KW-1185">Reference proteome</keyword>
<dbReference type="SUPFAM" id="SSF160379">
    <property type="entry name" value="SP0830-like"/>
    <property type="match status" value="1"/>
</dbReference>
<sequence length="189" mass="20192">MSVTHAALLRGINVGRGNQLPMEVLRQVATDLGWTDVATYIRSGNLVFGARGGARQLAQALSEGLHERTGLDLAVVVLTRTQVVALDEDCPWPDVEDLRHVHALVFADPLPEAAAEAVAEAVAEARGKGSPDEAVVRGRVVYVRTPDGMGRSVLFPLLDRPAMRRRAGTGAGTARNLATVRKLRAMVEG</sequence>
<protein>
    <submittedName>
        <fullName evidence="1">Uncharacterized protein (DUF1697 family)</fullName>
    </submittedName>
</protein>
<dbReference type="PIRSF" id="PIRSF008502">
    <property type="entry name" value="UCP008502"/>
    <property type="match status" value="1"/>
</dbReference>
<reference evidence="1 2" key="1">
    <citation type="submission" date="2019-06" db="EMBL/GenBank/DDBJ databases">
        <title>Sequencing the genomes of 1000 actinobacteria strains.</title>
        <authorList>
            <person name="Klenk H.-P."/>
        </authorList>
    </citation>
    <scope>NUCLEOTIDE SEQUENCE [LARGE SCALE GENOMIC DNA]</scope>
    <source>
        <strain evidence="1 2">DSM 12362</strain>
    </source>
</reference>
<dbReference type="EMBL" id="VFPU01000001">
    <property type="protein sequence ID" value="TQM96179.1"/>
    <property type="molecule type" value="Genomic_DNA"/>
</dbReference>
<evidence type="ECO:0000313" key="1">
    <source>
        <dbReference type="EMBL" id="TQM96179.1"/>
    </source>
</evidence>
<evidence type="ECO:0000313" key="2">
    <source>
        <dbReference type="Proteomes" id="UP000315133"/>
    </source>
</evidence>
<organism evidence="1 2">
    <name type="scientific">Ornithinimicrobium humiphilum</name>
    <dbReference type="NCBI Taxonomy" id="125288"/>
    <lineage>
        <taxon>Bacteria</taxon>
        <taxon>Bacillati</taxon>
        <taxon>Actinomycetota</taxon>
        <taxon>Actinomycetes</taxon>
        <taxon>Micrococcales</taxon>
        <taxon>Ornithinimicrobiaceae</taxon>
        <taxon>Ornithinimicrobium</taxon>
    </lineage>
</organism>
<dbReference type="Gene3D" id="3.30.70.1280">
    <property type="entry name" value="SP0830-like domains"/>
    <property type="match status" value="1"/>
</dbReference>
<name>A0A543KM69_9MICO</name>
<dbReference type="PANTHER" id="PTHR36439:SF1">
    <property type="entry name" value="DUF1697 DOMAIN-CONTAINING PROTEIN"/>
    <property type="match status" value="1"/>
</dbReference>
<dbReference type="Proteomes" id="UP000315133">
    <property type="component" value="Unassembled WGS sequence"/>
</dbReference>
<dbReference type="PANTHER" id="PTHR36439">
    <property type="entry name" value="BLL4334 PROTEIN"/>
    <property type="match status" value="1"/>
</dbReference>